<dbReference type="InterPro" id="IPR026353">
    <property type="entry name" value="Hypoxan-DNA_Glyclase"/>
</dbReference>
<dbReference type="InterPro" id="IPR005122">
    <property type="entry name" value="Uracil-DNA_glycosylase-like"/>
</dbReference>
<dbReference type="SMART" id="SM00986">
    <property type="entry name" value="UDG"/>
    <property type="match status" value="1"/>
</dbReference>
<dbReference type="InterPro" id="IPR036895">
    <property type="entry name" value="Uracil-DNA_glycosylase-like_sf"/>
</dbReference>
<sequence>MKSSDNGRAVHPFGPVIAPDSRVLILGSFPSVKSREQNFFYGHPQNRFWRVMAGVLGCAVPQTIPEKRQMLLTHKIALWDVLQSCEISGSSDASIRNAAPNDIAGLLSAHTIRAVFSNGSASFRMYETYILPQTDTPHFLLPSTSPANARYSVDALTEAWRVILDYL</sequence>
<protein>
    <submittedName>
        <fullName evidence="2">DNA-deoxyinosine glycosylase</fullName>
        <ecNumber evidence="2">3.2.2.15</ecNumber>
    </submittedName>
</protein>
<dbReference type="Gene3D" id="3.40.470.10">
    <property type="entry name" value="Uracil-DNA glycosylase-like domain"/>
    <property type="match status" value="1"/>
</dbReference>
<name>A0A9D1NH02_9FIRM</name>
<proteinExistence type="predicted"/>
<feature type="domain" description="Uracil-DNA glycosylase-like" evidence="1">
    <location>
        <begin position="14"/>
        <end position="164"/>
    </location>
</feature>
<accession>A0A9D1NH02</accession>
<dbReference type="SUPFAM" id="SSF52141">
    <property type="entry name" value="Uracil-DNA glycosylase-like"/>
    <property type="match status" value="1"/>
</dbReference>
<gene>
    <name evidence="2" type="ORF">IAC74_03735</name>
</gene>
<dbReference type="NCBIfam" id="TIGR04274">
    <property type="entry name" value="hypoxanDNAglyco"/>
    <property type="match status" value="1"/>
</dbReference>
<dbReference type="EMBL" id="DVOF01000111">
    <property type="protein sequence ID" value="HIV02661.1"/>
    <property type="molecule type" value="Genomic_DNA"/>
</dbReference>
<evidence type="ECO:0000313" key="2">
    <source>
        <dbReference type="EMBL" id="HIV02661.1"/>
    </source>
</evidence>
<reference evidence="2" key="2">
    <citation type="journal article" date="2021" name="PeerJ">
        <title>Extensive microbial diversity within the chicken gut microbiome revealed by metagenomics and culture.</title>
        <authorList>
            <person name="Gilroy R."/>
            <person name="Ravi A."/>
            <person name="Getino M."/>
            <person name="Pursley I."/>
            <person name="Horton D.L."/>
            <person name="Alikhan N.F."/>
            <person name="Baker D."/>
            <person name="Gharbi K."/>
            <person name="Hall N."/>
            <person name="Watson M."/>
            <person name="Adriaenssens E.M."/>
            <person name="Foster-Nyarko E."/>
            <person name="Jarju S."/>
            <person name="Secka A."/>
            <person name="Antonio M."/>
            <person name="Oren A."/>
            <person name="Chaudhuri R.R."/>
            <person name="La Ragione R."/>
            <person name="Hildebrand F."/>
            <person name="Pallen M.J."/>
        </authorList>
    </citation>
    <scope>NUCLEOTIDE SEQUENCE</scope>
    <source>
        <strain evidence="2">4920</strain>
    </source>
</reference>
<keyword evidence="2" id="KW-0326">Glycosidase</keyword>
<dbReference type="GO" id="GO:0033958">
    <property type="term" value="F:DNA-deoxyinosine glycosylase activity"/>
    <property type="evidence" value="ECO:0007669"/>
    <property type="project" value="UniProtKB-EC"/>
</dbReference>
<dbReference type="CDD" id="cd10032">
    <property type="entry name" value="UDG-F6_HDG"/>
    <property type="match status" value="1"/>
</dbReference>
<evidence type="ECO:0000259" key="1">
    <source>
        <dbReference type="SMART" id="SM00986"/>
    </source>
</evidence>
<reference evidence="2" key="1">
    <citation type="submission" date="2020-10" db="EMBL/GenBank/DDBJ databases">
        <authorList>
            <person name="Gilroy R."/>
        </authorList>
    </citation>
    <scope>NUCLEOTIDE SEQUENCE</scope>
    <source>
        <strain evidence="2">4920</strain>
    </source>
</reference>
<dbReference type="Proteomes" id="UP000886743">
    <property type="component" value="Unassembled WGS sequence"/>
</dbReference>
<dbReference type="EC" id="3.2.2.15" evidence="2"/>
<organism evidence="2 3">
    <name type="scientific">Candidatus Aphodoplasma excrementigallinarum</name>
    <dbReference type="NCBI Taxonomy" id="2840673"/>
    <lineage>
        <taxon>Bacteria</taxon>
        <taxon>Bacillati</taxon>
        <taxon>Bacillota</taxon>
        <taxon>Clostridia</taxon>
        <taxon>Eubacteriales</taxon>
        <taxon>Candidatus Aphodoplasma</taxon>
    </lineage>
</organism>
<keyword evidence="2" id="KW-0378">Hydrolase</keyword>
<evidence type="ECO:0000313" key="3">
    <source>
        <dbReference type="Proteomes" id="UP000886743"/>
    </source>
</evidence>
<dbReference type="AlphaFoldDB" id="A0A9D1NH02"/>
<dbReference type="Pfam" id="PF03167">
    <property type="entry name" value="UDG"/>
    <property type="match status" value="1"/>
</dbReference>
<comment type="caution">
    <text evidence="2">The sequence shown here is derived from an EMBL/GenBank/DDBJ whole genome shotgun (WGS) entry which is preliminary data.</text>
</comment>
<dbReference type="SMART" id="SM00987">
    <property type="entry name" value="UreE_C"/>
    <property type="match status" value="1"/>
</dbReference>